<dbReference type="InterPro" id="IPR050109">
    <property type="entry name" value="HTH-type_TetR-like_transc_reg"/>
</dbReference>
<evidence type="ECO:0000313" key="7">
    <source>
        <dbReference type="Proteomes" id="UP000264120"/>
    </source>
</evidence>
<evidence type="ECO:0000256" key="4">
    <source>
        <dbReference type="PROSITE-ProRule" id="PRU00335"/>
    </source>
</evidence>
<reference evidence="6 7" key="1">
    <citation type="submission" date="2017-08" db="EMBL/GenBank/DDBJ databases">
        <title>Complete genome sequence of Gluconacetobacter saccharivorans CV1 isolated from Fermented Vinegar.</title>
        <authorList>
            <person name="Kim S.-Y."/>
        </authorList>
    </citation>
    <scope>NUCLEOTIDE SEQUENCE [LARGE SCALE GENOMIC DNA]</scope>
    <source>
        <strain evidence="6 7">CV1</strain>
    </source>
</reference>
<dbReference type="PANTHER" id="PTHR30055">
    <property type="entry name" value="HTH-TYPE TRANSCRIPTIONAL REGULATOR RUTR"/>
    <property type="match status" value="1"/>
</dbReference>
<dbReference type="Pfam" id="PF16859">
    <property type="entry name" value="TetR_C_11"/>
    <property type="match status" value="1"/>
</dbReference>
<dbReference type="KEGG" id="ksc:CD178_00010"/>
<keyword evidence="1" id="KW-0805">Transcription regulation</keyword>
<dbReference type="PROSITE" id="PS50977">
    <property type="entry name" value="HTH_TETR_2"/>
    <property type="match status" value="1"/>
</dbReference>
<dbReference type="InterPro" id="IPR009057">
    <property type="entry name" value="Homeodomain-like_sf"/>
</dbReference>
<feature type="domain" description="HTH tetR-type" evidence="5">
    <location>
        <begin position="12"/>
        <end position="72"/>
    </location>
</feature>
<dbReference type="GO" id="GO:0000976">
    <property type="term" value="F:transcription cis-regulatory region binding"/>
    <property type="evidence" value="ECO:0007669"/>
    <property type="project" value="TreeGrafter"/>
</dbReference>
<dbReference type="OrthoDB" id="9796019at2"/>
<dbReference type="Pfam" id="PF00440">
    <property type="entry name" value="TetR_N"/>
    <property type="match status" value="1"/>
</dbReference>
<dbReference type="SUPFAM" id="SSF48498">
    <property type="entry name" value="Tetracyclin repressor-like, C-terminal domain"/>
    <property type="match status" value="1"/>
</dbReference>
<accession>A0A347W7K7</accession>
<protein>
    <submittedName>
        <fullName evidence="6">Bacterial regulatory protein, tetR family</fullName>
    </submittedName>
</protein>
<dbReference type="GO" id="GO:0003700">
    <property type="term" value="F:DNA-binding transcription factor activity"/>
    <property type="evidence" value="ECO:0007669"/>
    <property type="project" value="TreeGrafter"/>
</dbReference>
<dbReference type="InterPro" id="IPR036271">
    <property type="entry name" value="Tet_transcr_reg_TetR-rel_C_sf"/>
</dbReference>
<dbReference type="Gene3D" id="1.10.357.10">
    <property type="entry name" value="Tetracycline Repressor, domain 2"/>
    <property type="match status" value="1"/>
</dbReference>
<dbReference type="Gene3D" id="1.10.10.60">
    <property type="entry name" value="Homeodomain-like"/>
    <property type="match status" value="1"/>
</dbReference>
<organism evidence="6 7">
    <name type="scientific">Komagataeibacter saccharivorans</name>
    <dbReference type="NCBI Taxonomy" id="265959"/>
    <lineage>
        <taxon>Bacteria</taxon>
        <taxon>Pseudomonadati</taxon>
        <taxon>Pseudomonadota</taxon>
        <taxon>Alphaproteobacteria</taxon>
        <taxon>Acetobacterales</taxon>
        <taxon>Acetobacteraceae</taxon>
        <taxon>Komagataeibacter</taxon>
    </lineage>
</organism>
<proteinExistence type="predicted"/>
<dbReference type="AlphaFoldDB" id="A0A347W7K7"/>
<evidence type="ECO:0000256" key="3">
    <source>
        <dbReference type="ARBA" id="ARBA00023163"/>
    </source>
</evidence>
<evidence type="ECO:0000259" key="5">
    <source>
        <dbReference type="PROSITE" id="PS50977"/>
    </source>
</evidence>
<dbReference type="PANTHER" id="PTHR30055:SF148">
    <property type="entry name" value="TETR-FAMILY TRANSCRIPTIONAL REGULATOR"/>
    <property type="match status" value="1"/>
</dbReference>
<evidence type="ECO:0000313" key="6">
    <source>
        <dbReference type="EMBL" id="AXY20850.1"/>
    </source>
</evidence>
<dbReference type="SUPFAM" id="SSF46689">
    <property type="entry name" value="Homeodomain-like"/>
    <property type="match status" value="1"/>
</dbReference>
<dbReference type="InterPro" id="IPR001647">
    <property type="entry name" value="HTH_TetR"/>
</dbReference>
<feature type="DNA-binding region" description="H-T-H motif" evidence="4">
    <location>
        <begin position="35"/>
        <end position="54"/>
    </location>
</feature>
<evidence type="ECO:0000256" key="1">
    <source>
        <dbReference type="ARBA" id="ARBA00023015"/>
    </source>
</evidence>
<dbReference type="Proteomes" id="UP000264120">
    <property type="component" value="Chromosome"/>
</dbReference>
<keyword evidence="2 4" id="KW-0238">DNA-binding</keyword>
<sequence>MRVRGRTRRRGAALEEAILEAAWAEITERGYEELTLENVARRAGTSRPVLRRRWPGRTALATAALARQFARANIVIPDLGSLREELCLLLRCMSDRAGSRDLQLFFDMQKDLVAERSSFADIRARIVDGSQFHAVLGRAIERGEIDPARLTPRIASLPLDLARHEMLMTFRPLPEDAIREIVDDIFLPLVRGSVSPPASQA</sequence>
<gene>
    <name evidence="6" type="ORF">CD178_00010</name>
</gene>
<name>A0A347W7K7_9PROT</name>
<dbReference type="EMBL" id="CP023036">
    <property type="protein sequence ID" value="AXY20850.1"/>
    <property type="molecule type" value="Genomic_DNA"/>
</dbReference>
<keyword evidence="7" id="KW-1185">Reference proteome</keyword>
<dbReference type="RefSeq" id="WP_118962235.1">
    <property type="nucleotide sequence ID" value="NZ_CP023036.1"/>
</dbReference>
<keyword evidence="3" id="KW-0804">Transcription</keyword>
<dbReference type="InterPro" id="IPR011075">
    <property type="entry name" value="TetR_C"/>
</dbReference>
<evidence type="ECO:0000256" key="2">
    <source>
        <dbReference type="ARBA" id="ARBA00023125"/>
    </source>
</evidence>